<name>A0AAW9V9W6_9GAMM</name>
<dbReference type="Proteomes" id="UP000449944">
    <property type="component" value="Unassembled WGS sequence"/>
</dbReference>
<proteinExistence type="predicted"/>
<gene>
    <name evidence="1" type="ORF">GKR67_07250</name>
</gene>
<organism evidence="1 2">
    <name type="scientific">Providencia alcalifaciens</name>
    <dbReference type="NCBI Taxonomy" id="126385"/>
    <lineage>
        <taxon>Bacteria</taxon>
        <taxon>Pseudomonadati</taxon>
        <taxon>Pseudomonadota</taxon>
        <taxon>Gammaproteobacteria</taxon>
        <taxon>Enterobacterales</taxon>
        <taxon>Morganellaceae</taxon>
        <taxon>Providencia</taxon>
    </lineage>
</organism>
<sequence>MAFFALDPNTLNLKHIDWFQEHRIEQGLCAVCGTKMEIRAAHTPNTATHFWHGRNINCLTITKNRVRYEQLASSEYDDEQALILRAQVRHNLYEVYLTFHALSDVGKWQEFKDALYLADQMNIWRYKGLTQAFVPYILVTFVDLFLQKNNPHFRKTDFFFILSPLIRTLDQLWNNTTQAKRSIIKMSSDFNVIDIINIPDDIMPLRRPSWFDNSMKNLLV</sequence>
<evidence type="ECO:0000313" key="1">
    <source>
        <dbReference type="EMBL" id="MTC34408.1"/>
    </source>
</evidence>
<reference evidence="1 2" key="1">
    <citation type="submission" date="2019-10" db="EMBL/GenBank/DDBJ databases">
        <title>Comparative genomic analysis of Providencia.</title>
        <authorList>
            <person name="Yuan C."/>
            <person name="Wei Y."/>
            <person name="Yin Z."/>
        </authorList>
    </citation>
    <scope>NUCLEOTIDE SEQUENCE [LARGE SCALE GENOMIC DNA]</scope>
    <source>
        <strain evidence="2">wls1934</strain>
    </source>
</reference>
<accession>A0AAW9V9W6</accession>
<evidence type="ECO:0008006" key="3">
    <source>
        <dbReference type="Google" id="ProtNLM"/>
    </source>
</evidence>
<evidence type="ECO:0000313" key="2">
    <source>
        <dbReference type="Proteomes" id="UP000449944"/>
    </source>
</evidence>
<dbReference type="AlphaFoldDB" id="A0AAW9V9W6"/>
<dbReference type="EMBL" id="WLUB01000024">
    <property type="protein sequence ID" value="MTC34408.1"/>
    <property type="molecule type" value="Genomic_DNA"/>
</dbReference>
<protein>
    <recommendedName>
        <fullName evidence="3">Competence protein</fullName>
    </recommendedName>
</protein>
<comment type="caution">
    <text evidence="1">The sequence shown here is derived from an EMBL/GenBank/DDBJ whole genome shotgun (WGS) entry which is preliminary data.</text>
</comment>